<reference evidence="3" key="2">
    <citation type="submission" date="2025-08" db="UniProtKB">
        <authorList>
            <consortium name="RefSeq"/>
        </authorList>
    </citation>
    <scope>IDENTIFICATION</scope>
    <source>
        <tissue evidence="3">Blood</tissue>
    </source>
</reference>
<dbReference type="OrthoDB" id="6334544at2759"/>
<name>A0A2D0QPF1_ICTPU</name>
<dbReference type="KEGG" id="ipu:108263231"/>
<sequence length="621" mass="69970">MSSKHKLIYMKDYSMSPAGERESMALRQCVQARVQLEEAIAGVIKAEVQLRGNSREVKSQLHSCISRHLETLRSREVWLLEQIDLLEHLKAEALQQQLQQLHWLRGQFDILIHQLQNSNSSNLASQLTSCLEKFSGLNLSPEETPEMSFEADVRSLRQAITSFGTISTQQMLNTSISNLTSPRSSSAEETWLVQNCPVTAKRQKLAQDWGGPLAQWLLTSSHVTSAPIGYQSSTDPQDWLLTPKEKLQAHCPLVPFDFQKAWGQLKDLEVWLLKEKSPARERTNSNVSTNSSAFSIEKIEESDFLEGEVEGVQMENDEETDNTEALDDWLITPKTSKSIKTSPLSDAEQWKQVFKPFHEIFSPSEWLPTSDCGSCCTSQVKAVEIENLGKLKCLKTPLSSGASTPTAPTLSSVSPDPVEVWLQQVIPIENNCKANEMCSSYAQCVCDTNCGKEALSAWLLKKEGRDKNGVPMDKNATKKPAMLQQQEQKVQAILDAWLHPGKRIEAPYLSSLSGWVSPCKLEGIEKATHDEKRPHINLLRDSESPFHKALKPENWVLPEKCTENSSKQNTPEPDTEEDKWLLRKRASMQDKLGLPNVCDLFSCLKLDVDKEKWLHHTPIQM</sequence>
<dbReference type="RefSeq" id="XP_017319335.1">
    <property type="nucleotide sequence ID" value="XM_017463846.3"/>
</dbReference>
<proteinExistence type="predicted"/>
<feature type="domain" description="Nuclear receptor coactivator 4 N-terminal" evidence="1">
    <location>
        <begin position="212"/>
        <end position="350"/>
    </location>
</feature>
<evidence type="ECO:0000313" key="2">
    <source>
        <dbReference type="Proteomes" id="UP000221080"/>
    </source>
</evidence>
<dbReference type="AlphaFoldDB" id="A0A2D0QPF1"/>
<keyword evidence="3" id="KW-0675">Receptor</keyword>
<dbReference type="GO" id="GO:0003713">
    <property type="term" value="F:transcription coactivator activity"/>
    <property type="evidence" value="ECO:0007669"/>
    <property type="project" value="InterPro"/>
</dbReference>
<accession>A0A2D0QPF1</accession>
<organism evidence="2 3">
    <name type="scientific">Ictalurus punctatus</name>
    <name type="common">Channel catfish</name>
    <name type="synonym">Silurus punctatus</name>
    <dbReference type="NCBI Taxonomy" id="7998"/>
    <lineage>
        <taxon>Eukaryota</taxon>
        <taxon>Metazoa</taxon>
        <taxon>Chordata</taxon>
        <taxon>Craniata</taxon>
        <taxon>Vertebrata</taxon>
        <taxon>Euteleostomi</taxon>
        <taxon>Actinopterygii</taxon>
        <taxon>Neopterygii</taxon>
        <taxon>Teleostei</taxon>
        <taxon>Ostariophysi</taxon>
        <taxon>Siluriformes</taxon>
        <taxon>Ictaluridae</taxon>
        <taxon>Ictalurus</taxon>
    </lineage>
</organism>
<dbReference type="InterPro" id="IPR022174">
    <property type="entry name" value="NCOA4_N"/>
</dbReference>
<protein>
    <submittedName>
        <fullName evidence="3">Nuclear receptor coactivator 4 isoform X1</fullName>
    </submittedName>
</protein>
<dbReference type="PANTHER" id="PTHR17085">
    <property type="entry name" value="NUCLEAR RECEPTOR COACTIVATOR 4"/>
    <property type="match status" value="1"/>
</dbReference>
<dbReference type="Pfam" id="PF12489">
    <property type="entry name" value="ARA70"/>
    <property type="match status" value="2"/>
</dbReference>
<reference evidence="2" key="1">
    <citation type="journal article" date="2016" name="Nat. Commun.">
        <title>The channel catfish genome sequence provides insights into the evolution of scale formation in teleosts.</title>
        <authorList>
            <person name="Liu Z."/>
            <person name="Liu S."/>
            <person name="Yao J."/>
            <person name="Bao L."/>
            <person name="Zhang J."/>
            <person name="Li Y."/>
            <person name="Jiang C."/>
            <person name="Sun L."/>
            <person name="Wang R."/>
            <person name="Zhang Y."/>
            <person name="Zhou T."/>
            <person name="Zeng Q."/>
            <person name="Fu Q."/>
            <person name="Gao S."/>
            <person name="Li N."/>
            <person name="Koren S."/>
            <person name="Jiang Y."/>
            <person name="Zimin A."/>
            <person name="Xu P."/>
            <person name="Phillippy A.M."/>
            <person name="Geng X."/>
            <person name="Song L."/>
            <person name="Sun F."/>
            <person name="Li C."/>
            <person name="Wang X."/>
            <person name="Chen A."/>
            <person name="Jin Y."/>
            <person name="Yuan Z."/>
            <person name="Yang Y."/>
            <person name="Tan S."/>
            <person name="Peatman E."/>
            <person name="Lu J."/>
            <person name="Qin Z."/>
            <person name="Dunham R."/>
            <person name="Li Z."/>
            <person name="Sonstegard T."/>
            <person name="Feng J."/>
            <person name="Danzmann R.G."/>
            <person name="Schroeder S."/>
            <person name="Scheffler B."/>
            <person name="Duke M.V."/>
            <person name="Ballard L."/>
            <person name="Kucuktas H."/>
            <person name="Kaltenboeck L."/>
            <person name="Liu H."/>
            <person name="Armbruster J."/>
            <person name="Xie Y."/>
            <person name="Kirby M.L."/>
            <person name="Tian Y."/>
            <person name="Flanagan M.E."/>
            <person name="Mu W."/>
            <person name="Waldbieser G.C."/>
        </authorList>
    </citation>
    <scope>NUCLEOTIDE SEQUENCE [LARGE SCALE GENOMIC DNA]</scope>
    <source>
        <strain evidence="2">SDA103</strain>
    </source>
</reference>
<dbReference type="CTD" id="8031"/>
<dbReference type="InterPro" id="IPR039947">
    <property type="entry name" value="NCoA-4"/>
</dbReference>
<dbReference type="GO" id="GO:0009725">
    <property type="term" value="P:response to hormone"/>
    <property type="evidence" value="ECO:0007669"/>
    <property type="project" value="TreeGrafter"/>
</dbReference>
<evidence type="ECO:0000259" key="1">
    <source>
        <dbReference type="Pfam" id="PF12489"/>
    </source>
</evidence>
<dbReference type="Proteomes" id="UP000221080">
    <property type="component" value="Chromosome 3"/>
</dbReference>
<feature type="domain" description="Nuclear receptor coactivator 4 N-terminal" evidence="1">
    <location>
        <begin position="26"/>
        <end position="155"/>
    </location>
</feature>
<dbReference type="PANTHER" id="PTHR17085:SF3">
    <property type="entry name" value="NUCLEAR RECEPTOR COACTIVATOR 4"/>
    <property type="match status" value="1"/>
</dbReference>
<dbReference type="GeneID" id="108263231"/>
<gene>
    <name evidence="3" type="primary">ncoa4</name>
</gene>
<dbReference type="GO" id="GO:0006879">
    <property type="term" value="P:intracellular iron ion homeostasis"/>
    <property type="evidence" value="ECO:0007669"/>
    <property type="project" value="InterPro"/>
</dbReference>
<evidence type="ECO:0000313" key="3">
    <source>
        <dbReference type="RefSeq" id="XP_017319335.1"/>
    </source>
</evidence>
<keyword evidence="2" id="KW-1185">Reference proteome</keyword>